<keyword evidence="2" id="KW-0472">Membrane</keyword>
<dbReference type="EMBL" id="CM001221">
    <property type="protein sequence ID" value="AES96227.2"/>
    <property type="molecule type" value="Genomic_DNA"/>
</dbReference>
<keyword evidence="7" id="KW-1185">Reference proteome</keyword>
<proteinExistence type="predicted"/>
<evidence type="ECO:0000313" key="6">
    <source>
        <dbReference type="EnsemblPlants" id="AES96227"/>
    </source>
</evidence>
<feature type="region of interest" description="Disordered" evidence="1">
    <location>
        <begin position="438"/>
        <end position="479"/>
    </location>
</feature>
<dbReference type="HOGENOM" id="CLU_029743_2_0_1"/>
<feature type="compositionally biased region" description="Low complexity" evidence="1">
    <location>
        <begin position="440"/>
        <end position="451"/>
    </location>
</feature>
<evidence type="ECO:0000256" key="3">
    <source>
        <dbReference type="SAM" id="SignalP"/>
    </source>
</evidence>
<dbReference type="Gene3D" id="2.120.10.30">
    <property type="entry name" value="TolB, C-terminal domain"/>
    <property type="match status" value="1"/>
</dbReference>
<dbReference type="SUPFAM" id="SSF101898">
    <property type="entry name" value="NHL repeat"/>
    <property type="match status" value="1"/>
</dbReference>
<organism evidence="4 7">
    <name type="scientific">Medicago truncatula</name>
    <name type="common">Barrel medic</name>
    <name type="synonym">Medicago tribuloides</name>
    <dbReference type="NCBI Taxonomy" id="3880"/>
    <lineage>
        <taxon>Eukaryota</taxon>
        <taxon>Viridiplantae</taxon>
        <taxon>Streptophyta</taxon>
        <taxon>Embryophyta</taxon>
        <taxon>Tracheophyta</taxon>
        <taxon>Spermatophyta</taxon>
        <taxon>Magnoliopsida</taxon>
        <taxon>eudicotyledons</taxon>
        <taxon>Gunneridae</taxon>
        <taxon>Pentapetalae</taxon>
        <taxon>rosids</taxon>
        <taxon>fabids</taxon>
        <taxon>Fabales</taxon>
        <taxon>Fabaceae</taxon>
        <taxon>Papilionoideae</taxon>
        <taxon>50 kb inversion clade</taxon>
        <taxon>NPAAA clade</taxon>
        <taxon>Hologalegina</taxon>
        <taxon>IRL clade</taxon>
        <taxon>Trifolieae</taxon>
        <taxon>Medicago</taxon>
    </lineage>
</organism>
<dbReference type="Proteomes" id="UP000265566">
    <property type="component" value="Chromosome 5"/>
</dbReference>
<reference evidence="4 7" key="1">
    <citation type="journal article" date="2011" name="Nature">
        <title>The Medicago genome provides insight into the evolution of rhizobial symbioses.</title>
        <authorList>
            <person name="Young N.D."/>
            <person name="Debelle F."/>
            <person name="Oldroyd G.E."/>
            <person name="Geurts R."/>
            <person name="Cannon S.B."/>
            <person name="Udvardi M.K."/>
            <person name="Benedito V.A."/>
            <person name="Mayer K.F."/>
            <person name="Gouzy J."/>
            <person name="Schoof H."/>
            <person name="Van de Peer Y."/>
            <person name="Proost S."/>
            <person name="Cook D.R."/>
            <person name="Meyers B.C."/>
            <person name="Spannagl M."/>
            <person name="Cheung F."/>
            <person name="De Mita S."/>
            <person name="Krishnakumar V."/>
            <person name="Gundlach H."/>
            <person name="Zhou S."/>
            <person name="Mudge J."/>
            <person name="Bharti A.K."/>
            <person name="Murray J.D."/>
            <person name="Naoumkina M.A."/>
            <person name="Rosen B."/>
            <person name="Silverstein K.A."/>
            <person name="Tang H."/>
            <person name="Rombauts S."/>
            <person name="Zhao P.X."/>
            <person name="Zhou P."/>
            <person name="Barbe V."/>
            <person name="Bardou P."/>
            <person name="Bechner M."/>
            <person name="Bellec A."/>
            <person name="Berger A."/>
            <person name="Berges H."/>
            <person name="Bidwell S."/>
            <person name="Bisseling T."/>
            <person name="Choisne N."/>
            <person name="Couloux A."/>
            <person name="Denny R."/>
            <person name="Deshpande S."/>
            <person name="Dai X."/>
            <person name="Doyle J.J."/>
            <person name="Dudez A.M."/>
            <person name="Farmer A.D."/>
            <person name="Fouteau S."/>
            <person name="Franken C."/>
            <person name="Gibelin C."/>
            <person name="Gish J."/>
            <person name="Goldstein S."/>
            <person name="Gonzalez A.J."/>
            <person name="Green P.J."/>
            <person name="Hallab A."/>
            <person name="Hartog M."/>
            <person name="Hua A."/>
            <person name="Humphray S.J."/>
            <person name="Jeong D.H."/>
            <person name="Jing Y."/>
            <person name="Jocker A."/>
            <person name="Kenton S.M."/>
            <person name="Kim D.J."/>
            <person name="Klee K."/>
            <person name="Lai H."/>
            <person name="Lang C."/>
            <person name="Lin S."/>
            <person name="Macmil S.L."/>
            <person name="Magdelenat G."/>
            <person name="Matthews L."/>
            <person name="McCorrison J."/>
            <person name="Monaghan E.L."/>
            <person name="Mun J.H."/>
            <person name="Najar F.Z."/>
            <person name="Nicholson C."/>
            <person name="Noirot C."/>
            <person name="O'Bleness M."/>
            <person name="Paule C.R."/>
            <person name="Poulain J."/>
            <person name="Prion F."/>
            <person name="Qin B."/>
            <person name="Qu C."/>
            <person name="Retzel E.F."/>
            <person name="Riddle C."/>
            <person name="Sallet E."/>
            <person name="Samain S."/>
            <person name="Samson N."/>
            <person name="Sanders I."/>
            <person name="Saurat O."/>
            <person name="Scarpelli C."/>
            <person name="Schiex T."/>
            <person name="Segurens B."/>
            <person name="Severin A.J."/>
            <person name="Sherrier D.J."/>
            <person name="Shi R."/>
            <person name="Sims S."/>
            <person name="Singer S.R."/>
            <person name="Sinharoy S."/>
            <person name="Sterck L."/>
            <person name="Viollet A."/>
            <person name="Wang B.B."/>
            <person name="Wang K."/>
            <person name="Wang M."/>
            <person name="Wang X."/>
            <person name="Warfsmann J."/>
            <person name="Weissenbach J."/>
            <person name="White D.D."/>
            <person name="White J.D."/>
            <person name="Wiley G.B."/>
            <person name="Wincker P."/>
            <person name="Xing Y."/>
            <person name="Yang L."/>
            <person name="Yao Z."/>
            <person name="Ying F."/>
            <person name="Zhai J."/>
            <person name="Zhou L."/>
            <person name="Zuber A."/>
            <person name="Denarie J."/>
            <person name="Dixon R.A."/>
            <person name="May G.D."/>
            <person name="Schwartz D.C."/>
            <person name="Rogers J."/>
            <person name="Quetier F."/>
            <person name="Town C.D."/>
            <person name="Roe B.A."/>
        </authorList>
    </citation>
    <scope>NUCLEOTIDE SEQUENCE [LARGE SCALE GENOMIC DNA]</scope>
    <source>
        <strain evidence="4">A17</strain>
        <strain evidence="6 7">cv. Jemalong A17</strain>
    </source>
</reference>
<reference evidence="5" key="4">
    <citation type="journal article" date="2018" name="Nat. Plants">
        <title>Whole-genome landscape of Medicago truncatula symbiotic genes.</title>
        <authorList>
            <person name="Pecrix Y."/>
            <person name="Gamas P."/>
            <person name="Carrere S."/>
        </authorList>
    </citation>
    <scope>NUCLEOTIDE SEQUENCE</scope>
    <source>
        <tissue evidence="5">Leaves</tissue>
    </source>
</reference>
<feature type="compositionally biased region" description="Low complexity" evidence="1">
    <location>
        <begin position="463"/>
        <end position="477"/>
    </location>
</feature>
<dbReference type="AlphaFoldDB" id="G7K1H4"/>
<feature type="signal peptide" evidence="3">
    <location>
        <begin position="1"/>
        <end position="21"/>
    </location>
</feature>
<reference evidence="6" key="3">
    <citation type="submission" date="2015-04" db="UniProtKB">
        <authorList>
            <consortium name="EnsemblPlants"/>
        </authorList>
    </citation>
    <scope>IDENTIFICATION</scope>
    <source>
        <strain evidence="6">cv. Jemalong A17</strain>
    </source>
</reference>
<dbReference type="STRING" id="3880.G7K1H4"/>
<evidence type="ECO:0000313" key="7">
    <source>
        <dbReference type="Proteomes" id="UP000002051"/>
    </source>
</evidence>
<gene>
    <name evidence="6" type="primary">11416686</name>
    <name evidence="4" type="ordered locus">MTR_5g034750</name>
    <name evidence="5" type="ORF">MtrunA17_Chr5g0413801</name>
</gene>
<reference evidence="4 7" key="2">
    <citation type="journal article" date="2014" name="BMC Genomics">
        <title>An improved genome release (version Mt4.0) for the model legume Medicago truncatula.</title>
        <authorList>
            <person name="Tang H."/>
            <person name="Krishnakumar V."/>
            <person name="Bidwell S."/>
            <person name="Rosen B."/>
            <person name="Chan A."/>
            <person name="Zhou S."/>
            <person name="Gentzbittel L."/>
            <person name="Childs K.L."/>
            <person name="Yandell M."/>
            <person name="Gundlach H."/>
            <person name="Mayer K.F."/>
            <person name="Schwartz D.C."/>
            <person name="Town C.D."/>
        </authorList>
    </citation>
    <scope>GENOME REANNOTATION</scope>
    <source>
        <strain evidence="6 7">cv. Jemalong A17</strain>
    </source>
</reference>
<keyword evidence="2" id="KW-0812">Transmembrane</keyword>
<dbReference type="PANTHER" id="PTHR13833:SF83">
    <property type="entry name" value="NHL REPEAT PROTEIN"/>
    <property type="match status" value="1"/>
</dbReference>
<dbReference type="OrthoDB" id="342730at2759"/>
<evidence type="ECO:0000313" key="4">
    <source>
        <dbReference type="EMBL" id="AES96227.2"/>
    </source>
</evidence>
<sequence>MGKLHFALTFLLLLLLTNVSAAPPLFSSISPAKIVNGFLSNAVPAFTKWVFSLKPTTKKAIAGKSMMKFESGYNVETVFDGSKLGIEPYAVEVLSNGELLILDSENSNIYKISSSLSLYSRPKLVAGSAEGYSGHVDGKLREARMNHPKGITVDDRGNIYVADIMNMAIRKISDSGVTTIAGGKLSRGGGHVDGPSEEAKFSNDFDVVYVGSSCSLLVIDRGNQAIREIQLRFDDCAYQYESGFPLGIAMLLGAGFFGYMLALLQRRLSTIVASQDMTLAESSAMSDFSPSPYQKPLKSVRPPLIPSEDESYKQEEGLFASIGKLLTNAGASVVEIMGFRKKPQSYEFQSQPLFHQPERQINAWPVQESFVITNEDEPPSIDPRTPTPKKTYPFMIKDTEKMQQLWQGRALYNGWEGDLQHQQQQQQKHVYNGWEGDLHQQPQQQQQQPQQKHLYNGWDGDLQQQPQQRQQQQQPQQKHLYNGWDGDLQQQQKHNYRNQYHSSVAHTYYEQSHEETNEIVFGAVQEQDEKESVVIKPLDYGDSFYDHHNMRSRISYIHKY</sequence>
<dbReference type="PANTHER" id="PTHR13833">
    <property type="match status" value="1"/>
</dbReference>
<name>G7K1H4_MEDTR</name>
<dbReference type="PaxDb" id="3880-AES96227"/>
<dbReference type="EnsemblPlants" id="AES96227">
    <property type="protein sequence ID" value="AES96227"/>
    <property type="gene ID" value="MTR_5g034750"/>
</dbReference>
<protein>
    <submittedName>
        <fullName evidence="4">NHL repeat protein</fullName>
    </submittedName>
    <submittedName>
        <fullName evidence="5">Putative six-bladed beta-propeller, TolB</fullName>
    </submittedName>
</protein>
<evidence type="ECO:0000313" key="5">
    <source>
        <dbReference type="EMBL" id="RHN55078.1"/>
    </source>
</evidence>
<dbReference type="eggNOG" id="ENOG502QQTE">
    <property type="taxonomic scope" value="Eukaryota"/>
</dbReference>
<keyword evidence="3" id="KW-0732">Signal</keyword>
<keyword evidence="2" id="KW-1133">Transmembrane helix</keyword>
<accession>A0A0C3XGU2</accession>
<dbReference type="KEGG" id="mtr:11416686"/>
<dbReference type="Proteomes" id="UP000002051">
    <property type="component" value="Chromosome 5"/>
</dbReference>
<accession>G7K1H4</accession>
<evidence type="ECO:0000256" key="1">
    <source>
        <dbReference type="SAM" id="MobiDB-lite"/>
    </source>
</evidence>
<dbReference type="Gramene" id="rna30206">
    <property type="protein sequence ID" value="RHN55078.1"/>
    <property type="gene ID" value="gene30206"/>
</dbReference>
<feature type="transmembrane region" description="Helical" evidence="2">
    <location>
        <begin position="244"/>
        <end position="264"/>
    </location>
</feature>
<evidence type="ECO:0000256" key="2">
    <source>
        <dbReference type="SAM" id="Phobius"/>
    </source>
</evidence>
<dbReference type="EMBL" id="PSQE01000005">
    <property type="protein sequence ID" value="RHN55078.1"/>
    <property type="molecule type" value="Genomic_DNA"/>
</dbReference>
<feature type="chain" id="PRO_5014573281" evidence="3">
    <location>
        <begin position="22"/>
        <end position="560"/>
    </location>
</feature>
<dbReference type="InterPro" id="IPR011042">
    <property type="entry name" value="6-blade_b-propeller_TolB-like"/>
</dbReference>